<dbReference type="OrthoDB" id="9769314at2"/>
<dbReference type="STRING" id="373903.Hore_21670"/>
<dbReference type="SUPFAM" id="SSF51445">
    <property type="entry name" value="(Trans)glycosidases"/>
    <property type="match status" value="1"/>
</dbReference>
<proteinExistence type="predicted"/>
<dbReference type="CAZy" id="GH18">
    <property type="family name" value="Glycoside Hydrolase Family 18"/>
</dbReference>
<evidence type="ECO:0000313" key="2">
    <source>
        <dbReference type="EMBL" id="ACL70913.1"/>
    </source>
</evidence>
<dbReference type="HOGENOM" id="CLU_037415_2_0_9"/>
<dbReference type="Proteomes" id="UP000000719">
    <property type="component" value="Chromosome"/>
</dbReference>
<keyword evidence="2" id="KW-0378">Hydrolase</keyword>
<feature type="domain" description="GH18" evidence="1">
    <location>
        <begin position="2"/>
        <end position="316"/>
    </location>
</feature>
<protein>
    <submittedName>
        <fullName evidence="2">Inactive glysosyl hydrolase family 18</fullName>
    </submittedName>
</protein>
<dbReference type="PANTHER" id="PTHR46066:SF2">
    <property type="entry name" value="CHITINASE DOMAIN-CONTAINING PROTEIN 1"/>
    <property type="match status" value="1"/>
</dbReference>
<dbReference type="AlphaFoldDB" id="B8D0H7"/>
<dbReference type="InterPro" id="IPR017853">
    <property type="entry name" value="GH"/>
</dbReference>
<name>B8D0H7_HALOH</name>
<sequence>MLKILGYYLSGNRSSRESFYLSYRQLYQVIPTWLELKGDGSLHVKDFKDDLEILSKYKTRESIVPMVQNFNLDSKVSNQLINNNDYRKKAIDNLLIFMGKHGLRKINVDLEGVKVSYKKNLTLFIKELSSVLKEKGYHLTISIPARTENTKDYSWSGAYDYGKLGLFVDGVIIMAYDYHWSGGPPGPVSPLPWVRDVLDYAIIEIPATKIFLGLPFYGYDWELNQDKPARGLSHHQIFYLIKEYDSQVEWDQEFNSPYFRYKQDGKWHEVWFENKTSLAKKIKLAEDFQINGVAFWRLGLEDKNFWKLLSGGKVRG</sequence>
<dbReference type="Gene3D" id="3.10.50.10">
    <property type="match status" value="1"/>
</dbReference>
<evidence type="ECO:0000313" key="3">
    <source>
        <dbReference type="Proteomes" id="UP000000719"/>
    </source>
</evidence>
<accession>B8D0H7</accession>
<dbReference type="KEGG" id="hor:Hore_21670"/>
<dbReference type="RefSeq" id="WP_015923882.1">
    <property type="nucleotide sequence ID" value="NC_011899.1"/>
</dbReference>
<dbReference type="InterPro" id="IPR011583">
    <property type="entry name" value="Chitinase_II/V-like_cat"/>
</dbReference>
<reference evidence="2 3" key="1">
    <citation type="journal article" date="2009" name="PLoS ONE">
        <title>Genome analysis of the anaerobic thermohalophilic bacterium Halothermothrix orenii.</title>
        <authorList>
            <person name="Mavromatis K."/>
            <person name="Ivanova N."/>
            <person name="Anderson I."/>
            <person name="Lykidis A."/>
            <person name="Hooper S.D."/>
            <person name="Sun H."/>
            <person name="Kunin V."/>
            <person name="Lapidus A."/>
            <person name="Hugenholtz P."/>
            <person name="Patel B."/>
            <person name="Kyrpides N.C."/>
        </authorList>
    </citation>
    <scope>NUCLEOTIDE SEQUENCE [LARGE SCALE GENOMIC DNA]</scope>
    <source>
        <strain evidence="3">H 168 / OCM 544 / DSM 9562</strain>
    </source>
</reference>
<dbReference type="GO" id="GO:0005975">
    <property type="term" value="P:carbohydrate metabolic process"/>
    <property type="evidence" value="ECO:0007669"/>
    <property type="project" value="InterPro"/>
</dbReference>
<dbReference type="InterPro" id="IPR029070">
    <property type="entry name" value="Chitinase_insertion_sf"/>
</dbReference>
<dbReference type="eggNOG" id="COG3858">
    <property type="taxonomic scope" value="Bacteria"/>
</dbReference>
<evidence type="ECO:0000259" key="1">
    <source>
        <dbReference type="PROSITE" id="PS51910"/>
    </source>
</evidence>
<dbReference type="PROSITE" id="PS51910">
    <property type="entry name" value="GH18_2"/>
    <property type="match status" value="1"/>
</dbReference>
<dbReference type="EMBL" id="CP001098">
    <property type="protein sequence ID" value="ACL70913.1"/>
    <property type="molecule type" value="Genomic_DNA"/>
</dbReference>
<dbReference type="SMART" id="SM00636">
    <property type="entry name" value="Glyco_18"/>
    <property type="match status" value="1"/>
</dbReference>
<dbReference type="InterPro" id="IPR001223">
    <property type="entry name" value="Glyco_hydro18_cat"/>
</dbReference>
<keyword evidence="3" id="KW-1185">Reference proteome</keyword>
<gene>
    <name evidence="2" type="ordered locus">Hore_21670</name>
</gene>
<dbReference type="Pfam" id="PF00704">
    <property type="entry name" value="Glyco_hydro_18"/>
    <property type="match status" value="1"/>
</dbReference>
<dbReference type="GO" id="GO:0008061">
    <property type="term" value="F:chitin binding"/>
    <property type="evidence" value="ECO:0007669"/>
    <property type="project" value="InterPro"/>
</dbReference>
<dbReference type="GO" id="GO:0016787">
    <property type="term" value="F:hydrolase activity"/>
    <property type="evidence" value="ECO:0007669"/>
    <property type="project" value="UniProtKB-KW"/>
</dbReference>
<organism evidence="2 3">
    <name type="scientific">Halothermothrix orenii (strain H 168 / OCM 544 / DSM 9562)</name>
    <dbReference type="NCBI Taxonomy" id="373903"/>
    <lineage>
        <taxon>Bacteria</taxon>
        <taxon>Bacillati</taxon>
        <taxon>Bacillota</taxon>
        <taxon>Clostridia</taxon>
        <taxon>Halanaerobiales</taxon>
        <taxon>Halothermotrichaceae</taxon>
        <taxon>Halothermothrix</taxon>
    </lineage>
</organism>
<dbReference type="Gene3D" id="3.20.20.80">
    <property type="entry name" value="Glycosidases"/>
    <property type="match status" value="1"/>
</dbReference>
<dbReference type="PANTHER" id="PTHR46066">
    <property type="entry name" value="CHITINASE DOMAIN-CONTAINING PROTEIN 1 FAMILY MEMBER"/>
    <property type="match status" value="1"/>
</dbReference>